<dbReference type="Ensembl" id="ENSVURT00010022233.1">
    <property type="protein sequence ID" value="ENSVURP00010019539.1"/>
    <property type="gene ID" value="ENSVURG00010014902.1"/>
</dbReference>
<dbReference type="PRINTS" id="PR00178">
    <property type="entry name" value="FATTYACIDBP"/>
</dbReference>
<dbReference type="GO" id="GO:0008289">
    <property type="term" value="F:lipid binding"/>
    <property type="evidence" value="ECO:0007669"/>
    <property type="project" value="InterPro"/>
</dbReference>
<comment type="similarity">
    <text evidence="1">Belongs to the calycin superfamily. Fatty-acid binding protein (FABP) family.</text>
</comment>
<dbReference type="GeneTree" id="ENSGT00940000155104"/>
<dbReference type="InterPro" id="IPR000566">
    <property type="entry name" value="Lipocln_cytosolic_FA-bd_dom"/>
</dbReference>
<accession>A0A4X2L461</accession>
<evidence type="ECO:0000256" key="1">
    <source>
        <dbReference type="ARBA" id="ARBA00008390"/>
    </source>
</evidence>
<feature type="domain" description="Lipocalin/cytosolic fatty-acid binding" evidence="2">
    <location>
        <begin position="47"/>
        <end position="123"/>
    </location>
</feature>
<dbReference type="SUPFAM" id="SSF50814">
    <property type="entry name" value="Lipocalins"/>
    <property type="match status" value="1"/>
</dbReference>
<dbReference type="STRING" id="29139.ENSVURP00010019539"/>
<dbReference type="InterPro" id="IPR031259">
    <property type="entry name" value="ILBP"/>
</dbReference>
<dbReference type="Pfam" id="PF00061">
    <property type="entry name" value="Lipocalin"/>
    <property type="match status" value="1"/>
</dbReference>
<protein>
    <recommendedName>
        <fullName evidence="2">Lipocalin/cytosolic fatty-acid binding domain-containing protein</fullName>
    </recommendedName>
</protein>
<evidence type="ECO:0000313" key="3">
    <source>
        <dbReference type="Ensembl" id="ENSVURP00010019539.1"/>
    </source>
</evidence>
<reference evidence="3" key="2">
    <citation type="submission" date="2025-08" db="UniProtKB">
        <authorList>
            <consortium name="Ensembl"/>
        </authorList>
    </citation>
    <scope>IDENTIFICATION</scope>
</reference>
<evidence type="ECO:0000259" key="2">
    <source>
        <dbReference type="Pfam" id="PF00061"/>
    </source>
</evidence>
<dbReference type="PANTHER" id="PTHR11955">
    <property type="entry name" value="FATTY ACID BINDING PROTEIN"/>
    <property type="match status" value="1"/>
</dbReference>
<proteinExistence type="inferred from homology"/>
<reference evidence="4" key="1">
    <citation type="submission" date="2018-12" db="EMBL/GenBank/DDBJ databases">
        <authorList>
            <person name="Yazar S."/>
        </authorList>
    </citation>
    <scope>NUCLEOTIDE SEQUENCE [LARGE SCALE GENOMIC DNA]</scope>
</reference>
<dbReference type="AlphaFoldDB" id="A0A4X2L461"/>
<sequence length="213" mass="23845">MIESRYVMRHTHLEIAKFEFSIGVGFATRQHDQAHPPSLRSVGTPSLSRLSTFKNTEISFKFDETTADDRKVKSIVTLDGGKPVHVQKWDGQEATLTWELQGGKLILTLTFGRAVYIRIYEKETACSQPTCSLSTPLLTATTELNTRLPHFYTPPFSPPQCFVPIDSGQGILQKWKKYGALLVLVKAHSVFFFKKTASGGWSQVNEADLTVSH</sequence>
<evidence type="ECO:0000313" key="4">
    <source>
        <dbReference type="Proteomes" id="UP000314987"/>
    </source>
</evidence>
<dbReference type="InterPro" id="IPR000463">
    <property type="entry name" value="Fatty_acid-bd"/>
</dbReference>
<dbReference type="Gene3D" id="2.40.128.20">
    <property type="match status" value="1"/>
</dbReference>
<dbReference type="Proteomes" id="UP000314987">
    <property type="component" value="Unassembled WGS sequence"/>
</dbReference>
<organism evidence="3 4">
    <name type="scientific">Vombatus ursinus</name>
    <name type="common">Common wombat</name>
    <dbReference type="NCBI Taxonomy" id="29139"/>
    <lineage>
        <taxon>Eukaryota</taxon>
        <taxon>Metazoa</taxon>
        <taxon>Chordata</taxon>
        <taxon>Craniata</taxon>
        <taxon>Vertebrata</taxon>
        <taxon>Euteleostomi</taxon>
        <taxon>Mammalia</taxon>
        <taxon>Metatheria</taxon>
        <taxon>Diprotodontia</taxon>
        <taxon>Vombatidae</taxon>
        <taxon>Vombatus</taxon>
    </lineage>
</organism>
<reference evidence="3" key="3">
    <citation type="submission" date="2025-09" db="UniProtKB">
        <authorList>
            <consortium name="Ensembl"/>
        </authorList>
    </citation>
    <scope>IDENTIFICATION</scope>
</reference>
<name>A0A4X2L461_VOMUR</name>
<keyword evidence="4" id="KW-1185">Reference proteome</keyword>
<dbReference type="InterPro" id="IPR012674">
    <property type="entry name" value="Calycin"/>
</dbReference>